<dbReference type="EMBL" id="CP045484">
    <property type="protein sequence ID" value="QGR16624.1"/>
    <property type="molecule type" value="Genomic_DNA"/>
</dbReference>
<dbReference type="EMBL" id="JACHFY010000034">
    <property type="protein sequence ID" value="MBB5254985.1"/>
    <property type="molecule type" value="Genomic_DNA"/>
</dbReference>
<dbReference type="RefSeq" id="WP_156014179.1">
    <property type="nucleotide sequence ID" value="NZ_CP045484.1"/>
</dbReference>
<evidence type="ECO:0000313" key="2">
    <source>
        <dbReference type="EMBL" id="QGR16624.1"/>
    </source>
</evidence>
<protein>
    <submittedName>
        <fullName evidence="2">Uncharacterized protein</fullName>
    </submittedName>
</protein>
<dbReference type="Proteomes" id="UP000427373">
    <property type="component" value="Chromosome"/>
</dbReference>
<sequence>MPIPLITIDLVLEDIKEELKKRGKNTPNAAVSLVDYLPDTVLAYVRAGDYTIYVNKQQYLRAKRAGYEYEYLFVILLHEYLHLIGIADEREVRRIDMEIVEEKFGKESLAYKIAMELADPRDIREPGLRPHTYI</sequence>
<evidence type="ECO:0000313" key="1">
    <source>
        <dbReference type="EMBL" id="MBB5254985.1"/>
    </source>
</evidence>
<reference evidence="2 3" key="1">
    <citation type="submission" date="2019-10" db="EMBL/GenBank/DDBJ databases">
        <title>Genome Sequences from Six Type Strain Members of the Archaeal Family Sulfolobaceae: Acidianus ambivalens, Acidianus infernus, Metallosphaera prunae, Stygiolobus azoricus, Sulfolobus metallicus, and Sulfurisphaera ohwakuensis.</title>
        <authorList>
            <person name="Counts J.A."/>
            <person name="Kelly R.M."/>
        </authorList>
    </citation>
    <scope>NUCLEOTIDE SEQUENCE [LARGE SCALE GENOMIC DNA]</scope>
    <source>
        <strain evidence="2 3">TA-1</strain>
    </source>
</reference>
<evidence type="ECO:0000313" key="3">
    <source>
        <dbReference type="Proteomes" id="UP000427373"/>
    </source>
</evidence>
<keyword evidence="3" id="KW-1185">Reference proteome</keyword>
<dbReference type="OrthoDB" id="146831at2157"/>
<name>A0A650CFM8_SULOH</name>
<gene>
    <name evidence="2" type="ORF">D1869_05045</name>
    <name evidence="1" type="ORF">HNQ62_002760</name>
</gene>
<organism evidence="2 3">
    <name type="scientific">Sulfurisphaera ohwakuensis</name>
    <dbReference type="NCBI Taxonomy" id="69656"/>
    <lineage>
        <taxon>Archaea</taxon>
        <taxon>Thermoproteota</taxon>
        <taxon>Thermoprotei</taxon>
        <taxon>Sulfolobales</taxon>
        <taxon>Sulfolobaceae</taxon>
        <taxon>Sulfurisphaera</taxon>
    </lineage>
</organism>
<dbReference type="GeneID" id="42800587"/>
<evidence type="ECO:0000313" key="4">
    <source>
        <dbReference type="Proteomes" id="UP000582213"/>
    </source>
</evidence>
<dbReference type="AlphaFoldDB" id="A0A650CFM8"/>
<accession>A0A650CFM8</accession>
<dbReference type="KEGG" id="soh:D1869_05045"/>
<reference evidence="1 4" key="2">
    <citation type="submission" date="2020-08" db="EMBL/GenBank/DDBJ databases">
        <title>Genomic Encyclopedia of Type Strains, Phase IV (KMG-IV): sequencing the most valuable type-strain genomes for metagenomic binning, comparative biology and taxonomic classification.</title>
        <authorList>
            <person name="Goeker M."/>
        </authorList>
    </citation>
    <scope>NUCLEOTIDE SEQUENCE [LARGE SCALE GENOMIC DNA]</scope>
    <source>
        <strain evidence="1 4">DSM 12421</strain>
    </source>
</reference>
<proteinExistence type="predicted"/>
<dbReference type="Proteomes" id="UP000582213">
    <property type="component" value="Unassembled WGS sequence"/>
</dbReference>